<feature type="compositionally biased region" description="Polar residues" evidence="1">
    <location>
        <begin position="224"/>
        <end position="233"/>
    </location>
</feature>
<sequence>MSDYVVRPKRRRNGFPFSSVQPVDPCLGYYVSTAKPASDERLYAPQSKDIRTSHDLEERMVLSSFDGELELEIPLGFKDLDDDANVDIENESRPASRATESSTQSCVADWTAFVPEPRRFWTPALVVAPSHVNEAVEETKENDSAGHRTPTNRQNVVTVEEFLKRSSDQKPAVKRRYGKKRLYKKAVENVPDQAHCDIDETEDSIRLRSRQVRREPLLADPSSEIGTSSVSHGPSSPMPSPRLSPSKKSKKKNHNKQKPLKQRIYEAAISTYGEPDAEFMRPAKAGEDPADQNRAPLRFVPGPNIKERHLGRTRTRRHNWTLVDPRKFMAIRTASFSSRLRPLGLAPNNCEDGRTEPSADKRWKWDEDLGVPSLPDIVVERDSEGDSRQQSNKCMNTGKRKRAHEGCPPTKVFECPPLMFVSLHEAENSYAAMFPSRQSSTRKQTHVASLKLEPLRDSPPKDNATRSEIHRLTQSKHGTKPLTPSLEMVMIAEVPRSTTPDVSALIQPAQIPHQVPLDTYSLVDGSPNVEPPCPAAQALEPRSCSPLNLGISSPVQAPTLFPIIPRPREVSPVRVAGLNCSTAEGSLRAASLIDKNDQTNRPQKAAKSLKPLGSFMDEILETIRSVKGAEISESKTRPTNRYKSASSNSVIGSSLERSFDPKKSHFKSAHEVENSTTLPCPHFQDVFFDYQEFRPECLNQIQRFPSPDILAALQPSNYQVILSSSP</sequence>
<feature type="compositionally biased region" description="Basic residues" evidence="1">
    <location>
        <begin position="245"/>
        <end position="261"/>
    </location>
</feature>
<feature type="region of interest" description="Disordered" evidence="1">
    <location>
        <begin position="434"/>
        <end position="481"/>
    </location>
</feature>
<accession>A0A067SZA6</accession>
<reference evidence="3" key="1">
    <citation type="journal article" date="2014" name="Proc. Natl. Acad. Sci. U.S.A.">
        <title>Extensive sampling of basidiomycete genomes demonstrates inadequacy of the white-rot/brown-rot paradigm for wood decay fungi.</title>
        <authorList>
            <person name="Riley R."/>
            <person name="Salamov A.A."/>
            <person name="Brown D.W."/>
            <person name="Nagy L.G."/>
            <person name="Floudas D."/>
            <person name="Held B.W."/>
            <person name="Levasseur A."/>
            <person name="Lombard V."/>
            <person name="Morin E."/>
            <person name="Otillar R."/>
            <person name="Lindquist E.A."/>
            <person name="Sun H."/>
            <person name="LaButti K.M."/>
            <person name="Schmutz J."/>
            <person name="Jabbour D."/>
            <person name="Luo H."/>
            <person name="Baker S.E."/>
            <person name="Pisabarro A.G."/>
            <person name="Walton J.D."/>
            <person name="Blanchette R.A."/>
            <person name="Henrissat B."/>
            <person name="Martin F."/>
            <person name="Cullen D."/>
            <person name="Hibbett D.S."/>
            <person name="Grigoriev I.V."/>
        </authorList>
    </citation>
    <scope>NUCLEOTIDE SEQUENCE [LARGE SCALE GENOMIC DNA]</scope>
    <source>
        <strain evidence="3">CBS 339.88</strain>
    </source>
</reference>
<dbReference type="AlphaFoldDB" id="A0A067SZA6"/>
<feature type="region of interest" description="Disordered" evidence="1">
    <location>
        <begin position="136"/>
        <end position="157"/>
    </location>
</feature>
<dbReference type="HOGENOM" id="CLU_381316_0_0_1"/>
<evidence type="ECO:0000313" key="2">
    <source>
        <dbReference type="EMBL" id="KDR76280.1"/>
    </source>
</evidence>
<gene>
    <name evidence="2" type="ORF">GALMADRAFT_472981</name>
</gene>
<name>A0A067SZA6_GALM3</name>
<feature type="compositionally biased region" description="Basic and acidic residues" evidence="1">
    <location>
        <begin position="137"/>
        <end position="146"/>
    </location>
</feature>
<feature type="compositionally biased region" description="Basic and acidic residues" evidence="1">
    <location>
        <begin position="453"/>
        <end position="471"/>
    </location>
</feature>
<protein>
    <submittedName>
        <fullName evidence="2">Uncharacterized protein</fullName>
    </submittedName>
</protein>
<feature type="region of interest" description="Disordered" evidence="1">
    <location>
        <begin position="286"/>
        <end position="305"/>
    </location>
</feature>
<dbReference type="OrthoDB" id="3067135at2759"/>
<keyword evidence="3" id="KW-1185">Reference proteome</keyword>
<feature type="region of interest" description="Disordered" evidence="1">
    <location>
        <begin position="381"/>
        <end position="407"/>
    </location>
</feature>
<feature type="compositionally biased region" description="Basic and acidic residues" evidence="1">
    <location>
        <begin position="207"/>
        <end position="217"/>
    </location>
</feature>
<evidence type="ECO:0000313" key="3">
    <source>
        <dbReference type="Proteomes" id="UP000027222"/>
    </source>
</evidence>
<evidence type="ECO:0000256" key="1">
    <source>
        <dbReference type="SAM" id="MobiDB-lite"/>
    </source>
</evidence>
<proteinExistence type="predicted"/>
<organism evidence="2 3">
    <name type="scientific">Galerina marginata (strain CBS 339.88)</name>
    <dbReference type="NCBI Taxonomy" id="685588"/>
    <lineage>
        <taxon>Eukaryota</taxon>
        <taxon>Fungi</taxon>
        <taxon>Dikarya</taxon>
        <taxon>Basidiomycota</taxon>
        <taxon>Agaricomycotina</taxon>
        <taxon>Agaricomycetes</taxon>
        <taxon>Agaricomycetidae</taxon>
        <taxon>Agaricales</taxon>
        <taxon>Agaricineae</taxon>
        <taxon>Strophariaceae</taxon>
        <taxon>Galerina</taxon>
    </lineage>
</organism>
<dbReference type="Proteomes" id="UP000027222">
    <property type="component" value="Unassembled WGS sequence"/>
</dbReference>
<dbReference type="EMBL" id="KL142379">
    <property type="protein sequence ID" value="KDR76280.1"/>
    <property type="molecule type" value="Genomic_DNA"/>
</dbReference>
<feature type="region of interest" description="Disordered" evidence="1">
    <location>
        <begin position="207"/>
        <end position="263"/>
    </location>
</feature>